<evidence type="ECO:0008006" key="3">
    <source>
        <dbReference type="Google" id="ProtNLM"/>
    </source>
</evidence>
<protein>
    <recommendedName>
        <fullName evidence="3">Histidine kinase</fullName>
    </recommendedName>
</protein>
<keyword evidence="2" id="KW-1185">Reference proteome</keyword>
<evidence type="ECO:0000313" key="2">
    <source>
        <dbReference type="Proteomes" id="UP000297891"/>
    </source>
</evidence>
<evidence type="ECO:0000313" key="1">
    <source>
        <dbReference type="EMBL" id="TGK96363.1"/>
    </source>
</evidence>
<dbReference type="Proteomes" id="UP000297891">
    <property type="component" value="Unassembled WGS sequence"/>
</dbReference>
<dbReference type="AlphaFoldDB" id="A0A2M9Y459"/>
<dbReference type="OrthoDB" id="339607at2"/>
<proteinExistence type="predicted"/>
<dbReference type="EMBL" id="RQFP01000001">
    <property type="protein sequence ID" value="TGK96363.1"/>
    <property type="molecule type" value="Genomic_DNA"/>
</dbReference>
<organism evidence="1 2">
    <name type="scientific">Leptospira brenneri</name>
    <dbReference type="NCBI Taxonomy" id="2023182"/>
    <lineage>
        <taxon>Bacteria</taxon>
        <taxon>Pseudomonadati</taxon>
        <taxon>Spirochaetota</taxon>
        <taxon>Spirochaetia</taxon>
        <taxon>Leptospirales</taxon>
        <taxon>Leptospiraceae</taxon>
        <taxon>Leptospira</taxon>
    </lineage>
</organism>
<gene>
    <name evidence="1" type="ORF">EHQ30_07100</name>
</gene>
<accession>A0A2M9Y459</accession>
<sequence length="236" mass="27329">MSQEIQLTSQFCTSVDRAVELGKKVSMITYVMGDVGEAKLKYILLRILSSVGRDDLMELFYTAAKELIVNSTKAAIKRIIFEELNLNIQNVKDYEEGMKLFKTSLNERKFPNYKKKMRETGLFVKITCIYRQDKIDLEIKNNFPLLPIEAERVKEKFINAKKYDNLFEFFMEHGDSTEGAGMGITMVEILLSQSGFDRRLLSIYSSERKKETIARVEVHLSEIPKSPETHEQLFVE</sequence>
<dbReference type="RefSeq" id="WP_100789552.1">
    <property type="nucleotide sequence ID" value="NZ_NPDQ01000002.1"/>
</dbReference>
<name>A0A2M9Y459_9LEPT</name>
<reference evidence="1" key="1">
    <citation type="journal article" date="2019" name="PLoS Negl. Trop. Dis.">
        <title>Revisiting the worldwide diversity of Leptospira species in the environment.</title>
        <authorList>
            <person name="Vincent A.T."/>
            <person name="Schiettekatte O."/>
            <person name="Bourhy P."/>
            <person name="Veyrier F.J."/>
            <person name="Picardeau M."/>
        </authorList>
    </citation>
    <scope>NUCLEOTIDE SEQUENCE [LARGE SCALE GENOMIC DNA]</scope>
    <source>
        <strain evidence="1">201800277</strain>
    </source>
</reference>
<comment type="caution">
    <text evidence="1">The sequence shown here is derived from an EMBL/GenBank/DDBJ whole genome shotgun (WGS) entry which is preliminary data.</text>
</comment>